<dbReference type="Gene3D" id="1.10.443.10">
    <property type="entry name" value="Intergrase catalytic core"/>
    <property type="match status" value="1"/>
</dbReference>
<comment type="similarity">
    <text evidence="1">Belongs to the 'phage' integrase family.</text>
</comment>
<dbReference type="SUPFAM" id="SSF56349">
    <property type="entry name" value="DNA breaking-rejoining enzymes"/>
    <property type="match status" value="1"/>
</dbReference>
<name>A0A1G5LGW7_9GAMM</name>
<evidence type="ECO:0000313" key="9">
    <source>
        <dbReference type="Proteomes" id="UP000183031"/>
    </source>
</evidence>
<dbReference type="Proteomes" id="UP000183031">
    <property type="component" value="Unassembled WGS sequence"/>
</dbReference>
<evidence type="ECO:0000256" key="1">
    <source>
        <dbReference type="ARBA" id="ARBA00008857"/>
    </source>
</evidence>
<evidence type="ECO:0000256" key="2">
    <source>
        <dbReference type="ARBA" id="ARBA00022908"/>
    </source>
</evidence>
<evidence type="ECO:0000256" key="5">
    <source>
        <dbReference type="PROSITE-ProRule" id="PRU01248"/>
    </source>
</evidence>
<dbReference type="Pfam" id="PF22022">
    <property type="entry name" value="Phage_int_M"/>
    <property type="match status" value="1"/>
</dbReference>
<dbReference type="PROSITE" id="PS51900">
    <property type="entry name" value="CB"/>
    <property type="match status" value="1"/>
</dbReference>
<dbReference type="Gene3D" id="1.10.150.130">
    <property type="match status" value="1"/>
</dbReference>
<organism evidence="8 9">
    <name type="scientific">Serratia nematodiphila</name>
    <dbReference type="NCBI Taxonomy" id="458197"/>
    <lineage>
        <taxon>Bacteria</taxon>
        <taxon>Pseudomonadati</taxon>
        <taxon>Pseudomonadota</taxon>
        <taxon>Gammaproteobacteria</taxon>
        <taxon>Enterobacterales</taxon>
        <taxon>Yersiniaceae</taxon>
        <taxon>Serratia</taxon>
    </lineage>
</organism>
<keyword evidence="9" id="KW-1185">Reference proteome</keyword>
<dbReference type="InterPro" id="IPR013762">
    <property type="entry name" value="Integrase-like_cat_sf"/>
</dbReference>
<dbReference type="InterPro" id="IPR010998">
    <property type="entry name" value="Integrase_recombinase_N"/>
</dbReference>
<sequence>MTSLTARTVQALIKAREPGKFGDGRGLYLKVPQKGEAYWMLRYTIGSKRREITLGKVSHLSLSEVRSLAEDTRRKVATGDDPIAERKLNRPKQLTTVDGLFEDWHKDLVRRLKHPQIPERVYRKDIAPTIGQLSLAKITPIDVRAILQKITDSGRPTISNDALLYMKQLFDHAIKLGLLLNNPASAFKVNDAGGIEKSRERALSLEEIGQVFKVFREHSDSFSRDNYLACALLLLLAVRKSELTEAPWSEFDLDEKKWSLPKERSKSGVGIVIPLPPLAIEMLKELKVRAFGSDYVFPNRRSSKNLHMGKDTLNRAIAKLFGVEPGKRKQPPNVMGNIEYFTVHDLRRTCRSLLASLSVPPHVAERCLNHKLKGVEGIYDRYDYFDERKEALQRLSERLSKKPFEHFIIPAL</sequence>
<dbReference type="InterPro" id="IPR002104">
    <property type="entry name" value="Integrase_catalytic"/>
</dbReference>
<dbReference type="Pfam" id="PF00589">
    <property type="entry name" value="Phage_integrase"/>
    <property type="match status" value="1"/>
</dbReference>
<feature type="domain" description="Core-binding (CB)" evidence="7">
    <location>
        <begin position="95"/>
        <end position="174"/>
    </location>
</feature>
<accession>A0A1G5LGW7</accession>
<comment type="caution">
    <text evidence="8">The sequence shown here is derived from an EMBL/GenBank/DDBJ whole genome shotgun (WGS) entry which is preliminary data.</text>
</comment>
<dbReference type="InterPro" id="IPR011010">
    <property type="entry name" value="DNA_brk_join_enz"/>
</dbReference>
<dbReference type="InterPro" id="IPR038488">
    <property type="entry name" value="Integrase_DNA-bd_sf"/>
</dbReference>
<keyword evidence="3 5" id="KW-0238">DNA-binding</keyword>
<dbReference type="Gene3D" id="3.30.160.390">
    <property type="entry name" value="Integrase, DNA-binding domain"/>
    <property type="match status" value="1"/>
</dbReference>
<evidence type="ECO:0000313" key="8">
    <source>
        <dbReference type="EMBL" id="SCZ12163.1"/>
    </source>
</evidence>
<proteinExistence type="inferred from homology"/>
<feature type="domain" description="Tyr recombinase" evidence="6">
    <location>
        <begin position="198"/>
        <end position="393"/>
    </location>
</feature>
<dbReference type="InterPro" id="IPR050808">
    <property type="entry name" value="Phage_Integrase"/>
</dbReference>
<keyword evidence="2" id="KW-0229">DNA integration</keyword>
<evidence type="ECO:0000256" key="3">
    <source>
        <dbReference type="ARBA" id="ARBA00023125"/>
    </source>
</evidence>
<dbReference type="PANTHER" id="PTHR30629">
    <property type="entry name" value="PROPHAGE INTEGRASE"/>
    <property type="match status" value="1"/>
</dbReference>
<dbReference type="Pfam" id="PF13356">
    <property type="entry name" value="Arm-DNA-bind_3"/>
    <property type="match status" value="1"/>
</dbReference>
<dbReference type="PANTHER" id="PTHR30629:SF2">
    <property type="entry name" value="PROPHAGE INTEGRASE INTS-RELATED"/>
    <property type="match status" value="1"/>
</dbReference>
<dbReference type="EMBL" id="FMUT01000014">
    <property type="protein sequence ID" value="SCZ12163.1"/>
    <property type="molecule type" value="Genomic_DNA"/>
</dbReference>
<reference evidence="8 9" key="1">
    <citation type="submission" date="2016-10" db="EMBL/GenBank/DDBJ databases">
        <authorList>
            <person name="Varghese N."/>
            <person name="Submissions S."/>
        </authorList>
    </citation>
    <scope>NUCLEOTIDE SEQUENCE [LARGE SCALE GENOMIC DNA]</scope>
    <source>
        <strain evidence="8 9">CGMCC 1.6853</strain>
    </source>
</reference>
<evidence type="ECO:0000256" key="4">
    <source>
        <dbReference type="ARBA" id="ARBA00023172"/>
    </source>
</evidence>
<dbReference type="RefSeq" id="WP_050501212.1">
    <property type="nucleotide sequence ID" value="NZ_CBCSIN010000018.1"/>
</dbReference>
<dbReference type="InterPro" id="IPR053876">
    <property type="entry name" value="Phage_int_M"/>
</dbReference>
<dbReference type="PROSITE" id="PS51898">
    <property type="entry name" value="TYR_RECOMBINASE"/>
    <property type="match status" value="1"/>
</dbReference>
<evidence type="ECO:0000259" key="6">
    <source>
        <dbReference type="PROSITE" id="PS51898"/>
    </source>
</evidence>
<dbReference type="InterPro" id="IPR025166">
    <property type="entry name" value="Integrase_DNA_bind_dom"/>
</dbReference>
<dbReference type="CDD" id="cd00801">
    <property type="entry name" value="INT_P4_C"/>
    <property type="match status" value="1"/>
</dbReference>
<gene>
    <name evidence="8" type="ORF">SAMN02927935_04375</name>
</gene>
<protein>
    <submittedName>
        <fullName evidence="8">Phage integrase family protein</fullName>
    </submittedName>
</protein>
<evidence type="ECO:0000259" key="7">
    <source>
        <dbReference type="PROSITE" id="PS51900"/>
    </source>
</evidence>
<dbReference type="InterPro" id="IPR044068">
    <property type="entry name" value="CB"/>
</dbReference>
<keyword evidence="4" id="KW-0233">DNA recombination</keyword>